<evidence type="ECO:0000259" key="3">
    <source>
        <dbReference type="Pfam" id="PF13628"/>
    </source>
</evidence>
<gene>
    <name evidence="4" type="ORF">GXP69_16770</name>
</gene>
<comment type="caution">
    <text evidence="4">The sequence shown here is derived from an EMBL/GenBank/DDBJ whole genome shotgun (WGS) entry which is preliminary data.</text>
</comment>
<reference evidence="4 5" key="1">
    <citation type="submission" date="2020-02" db="EMBL/GenBank/DDBJ databases">
        <authorList>
            <person name="Kim M.K."/>
        </authorList>
    </citation>
    <scope>NUCLEOTIDE SEQUENCE [LARGE SCALE GENOMIC DNA]</scope>
    <source>
        <strain evidence="4 5">BT327</strain>
    </source>
</reference>
<organism evidence="4 5">
    <name type="scientific">Pontibacter burrus</name>
    <dbReference type="NCBI Taxonomy" id="2704466"/>
    <lineage>
        <taxon>Bacteria</taxon>
        <taxon>Pseudomonadati</taxon>
        <taxon>Bacteroidota</taxon>
        <taxon>Cytophagia</taxon>
        <taxon>Cytophagales</taxon>
        <taxon>Hymenobacteraceae</taxon>
        <taxon>Pontibacter</taxon>
    </lineage>
</organism>
<dbReference type="RefSeq" id="WP_163916453.1">
    <property type="nucleotide sequence ID" value="NZ_JAAGWD010000009.1"/>
</dbReference>
<feature type="signal peptide" evidence="2">
    <location>
        <begin position="1"/>
        <end position="17"/>
    </location>
</feature>
<feature type="domain" description="DUF4142" evidence="3">
    <location>
        <begin position="52"/>
        <end position="186"/>
    </location>
</feature>
<dbReference type="PANTHER" id="PTHR38593">
    <property type="entry name" value="BLR2558 PROTEIN"/>
    <property type="match status" value="1"/>
</dbReference>
<keyword evidence="2" id="KW-0732">Signal</keyword>
<sequence>MKRILLAAFAITAATLASCTSDSNNNQQDAATTNPEEQTTSAASDTTLTEDKKELMQTIAQHTLLEIELGKLAVAKGSTDNVKQYGQQAIDNYTKQLNELQEIARGYKVDLNVTLEDTYRKYAEDLGKKQGVEFDKEYWKNVTDAQKKALNAYEKQLKDVTEADGTAFGIWARTSEKELRARYEQALAHQLELKNRT</sequence>
<feature type="region of interest" description="Disordered" evidence="1">
    <location>
        <begin position="20"/>
        <end position="46"/>
    </location>
</feature>
<dbReference type="InterPro" id="IPR012347">
    <property type="entry name" value="Ferritin-like"/>
</dbReference>
<dbReference type="EMBL" id="JAAGWD010000009">
    <property type="protein sequence ID" value="NEM99354.1"/>
    <property type="molecule type" value="Genomic_DNA"/>
</dbReference>
<dbReference type="PROSITE" id="PS51257">
    <property type="entry name" value="PROKAR_LIPOPROTEIN"/>
    <property type="match status" value="1"/>
</dbReference>
<evidence type="ECO:0000256" key="2">
    <source>
        <dbReference type="SAM" id="SignalP"/>
    </source>
</evidence>
<evidence type="ECO:0000313" key="4">
    <source>
        <dbReference type="EMBL" id="NEM99354.1"/>
    </source>
</evidence>
<protein>
    <submittedName>
        <fullName evidence="4">DUF4142 domain-containing protein</fullName>
    </submittedName>
</protein>
<dbReference type="Gene3D" id="1.20.1260.10">
    <property type="match status" value="1"/>
</dbReference>
<keyword evidence="5" id="KW-1185">Reference proteome</keyword>
<name>A0A6B3M0I7_9BACT</name>
<proteinExistence type="predicted"/>
<dbReference type="PANTHER" id="PTHR38593:SF1">
    <property type="entry name" value="BLR2558 PROTEIN"/>
    <property type="match status" value="1"/>
</dbReference>
<dbReference type="Pfam" id="PF13628">
    <property type="entry name" value="DUF4142"/>
    <property type="match status" value="1"/>
</dbReference>
<accession>A0A6B3M0I7</accession>
<dbReference type="Proteomes" id="UP000474777">
    <property type="component" value="Unassembled WGS sequence"/>
</dbReference>
<evidence type="ECO:0000313" key="5">
    <source>
        <dbReference type="Proteomes" id="UP000474777"/>
    </source>
</evidence>
<feature type="chain" id="PRO_5025426477" evidence="2">
    <location>
        <begin position="18"/>
        <end position="197"/>
    </location>
</feature>
<dbReference type="AlphaFoldDB" id="A0A6B3M0I7"/>
<evidence type="ECO:0000256" key="1">
    <source>
        <dbReference type="SAM" id="MobiDB-lite"/>
    </source>
</evidence>
<dbReference type="InterPro" id="IPR025419">
    <property type="entry name" value="DUF4142"/>
</dbReference>